<dbReference type="InterPro" id="IPR059117">
    <property type="entry name" value="APS_kinase_dom"/>
</dbReference>
<evidence type="ECO:0000256" key="1">
    <source>
        <dbReference type="ARBA" id="ARBA00004875"/>
    </source>
</evidence>
<reference evidence="12" key="2">
    <citation type="submission" date="2012-08" db="EMBL/GenBank/DDBJ databases">
        <title>Genome sequence of Kazachstania naganishii.</title>
        <authorList>
            <person name="Gordon J.L."/>
            <person name="Armisen D."/>
            <person name="Proux-Wera E."/>
            <person name="OhEigeartaigh S.S."/>
            <person name="Byrne K.P."/>
            <person name="Wolfe K.H."/>
        </authorList>
    </citation>
    <scope>NUCLEOTIDE SEQUENCE [LARGE SCALE GENOMIC DNA]</scope>
    <source>
        <strain evidence="12">ATCC MYA-139 / BCRC 22969 / CBS 8797 / CCRC 22969 / KCTC 17520 / NBRC 10181 / NCYC 3082</strain>
    </source>
</reference>
<gene>
    <name evidence="11" type="primary">KNAG0A04070</name>
    <name evidence="11" type="ordered locus">KNAG_0A04070</name>
</gene>
<keyword evidence="6 9" id="KW-0418">Kinase</keyword>
<name>J7S3N8_HUIN7</name>
<accession>J7S3N8</accession>
<evidence type="ECO:0000313" key="12">
    <source>
        <dbReference type="Proteomes" id="UP000006310"/>
    </source>
</evidence>
<evidence type="ECO:0000256" key="9">
    <source>
        <dbReference type="RuleBase" id="RU363066"/>
    </source>
</evidence>
<dbReference type="InterPro" id="IPR006001">
    <property type="entry name" value="Therm_gnt_kin"/>
</dbReference>
<dbReference type="GeneID" id="34523721"/>
<dbReference type="eggNOG" id="KOG3354">
    <property type="taxonomic scope" value="Eukaryota"/>
</dbReference>
<keyword evidence="7 9" id="KW-0067">ATP-binding</keyword>
<comment type="similarity">
    <text evidence="2 9">Belongs to the gluconokinase GntK/GntV family.</text>
</comment>
<dbReference type="HOGENOM" id="CLU_077168_5_0_1"/>
<dbReference type="GO" id="GO:0046316">
    <property type="term" value="F:gluconokinase activity"/>
    <property type="evidence" value="ECO:0007669"/>
    <property type="project" value="UniProtKB-EC"/>
</dbReference>
<dbReference type="GO" id="GO:0005737">
    <property type="term" value="C:cytoplasm"/>
    <property type="evidence" value="ECO:0007669"/>
    <property type="project" value="TreeGrafter"/>
</dbReference>
<sequence>MSDRPKVIVLAGTAGTGKSTIAHTLIGVYSGKCSNMKFIEGDDLHPKENVAKMASGTPLNDEDRWGWLQTVAKAGSEEAKQCPSKVSIVACSSLKLKYRDLIRETVPDTDFSFVFLYASKENILKRLYQRSGHFMKSDMADSQFRDLELPLPDEKDCYIVNMDDKTYPEIEEIVHKVCDEIMAK</sequence>
<comment type="catalytic activity">
    <reaction evidence="8 9">
        <text>D-gluconate + ATP = 6-phospho-D-gluconate + ADP + H(+)</text>
        <dbReference type="Rhea" id="RHEA:19433"/>
        <dbReference type="ChEBI" id="CHEBI:15378"/>
        <dbReference type="ChEBI" id="CHEBI:18391"/>
        <dbReference type="ChEBI" id="CHEBI:30616"/>
        <dbReference type="ChEBI" id="CHEBI:58759"/>
        <dbReference type="ChEBI" id="CHEBI:456216"/>
        <dbReference type="EC" id="2.7.1.12"/>
    </reaction>
</comment>
<evidence type="ECO:0000313" key="11">
    <source>
        <dbReference type="EMBL" id="CCK68086.1"/>
    </source>
</evidence>
<proteinExistence type="inferred from homology"/>
<dbReference type="RefSeq" id="XP_022462332.1">
    <property type="nucleotide sequence ID" value="XM_022608396.1"/>
</dbReference>
<dbReference type="OMA" id="YEGDDYH"/>
<comment type="pathway">
    <text evidence="1 9">Carbohydrate acid metabolism; D-gluconate degradation.</text>
</comment>
<dbReference type="KEGG" id="kng:KNAG_0A04070"/>
<dbReference type="NCBIfam" id="TIGR01313">
    <property type="entry name" value="therm_gnt_kin"/>
    <property type="match status" value="1"/>
</dbReference>
<keyword evidence="5 9" id="KW-0547">Nucleotide-binding</keyword>
<evidence type="ECO:0000259" key="10">
    <source>
        <dbReference type="Pfam" id="PF01583"/>
    </source>
</evidence>
<evidence type="ECO:0000256" key="8">
    <source>
        <dbReference type="ARBA" id="ARBA00048090"/>
    </source>
</evidence>
<dbReference type="OrthoDB" id="275177at2759"/>
<evidence type="ECO:0000256" key="3">
    <source>
        <dbReference type="ARBA" id="ARBA00012054"/>
    </source>
</evidence>
<feature type="domain" description="APS kinase" evidence="10">
    <location>
        <begin position="5"/>
        <end position="125"/>
    </location>
</feature>
<dbReference type="GO" id="GO:0005975">
    <property type="term" value="P:carbohydrate metabolic process"/>
    <property type="evidence" value="ECO:0007669"/>
    <property type="project" value="InterPro"/>
</dbReference>
<reference evidence="11 12" key="1">
    <citation type="journal article" date="2011" name="Proc. Natl. Acad. Sci. U.S.A.">
        <title>Evolutionary erosion of yeast sex chromosomes by mating-type switching accidents.</title>
        <authorList>
            <person name="Gordon J.L."/>
            <person name="Armisen D."/>
            <person name="Proux-Wera E."/>
            <person name="Oheigeartaigh S.S."/>
            <person name="Byrne K.P."/>
            <person name="Wolfe K.H."/>
        </authorList>
    </citation>
    <scope>NUCLEOTIDE SEQUENCE [LARGE SCALE GENOMIC DNA]</scope>
    <source>
        <strain evidence="12">ATCC MYA-139 / BCRC 22969 / CBS 8797 / CCRC 22969 / KCTC 17520 / NBRC 10181 / NCYC 3082</strain>
    </source>
</reference>
<organism evidence="11 12">
    <name type="scientific">Huiozyma naganishii (strain ATCC MYA-139 / BCRC 22969 / CBS 8797 / KCTC 17520 / NBRC 10181 / NCYC 3082 / Yp74L-3)</name>
    <name type="common">Yeast</name>
    <name type="synonym">Kazachstania naganishii</name>
    <dbReference type="NCBI Taxonomy" id="1071383"/>
    <lineage>
        <taxon>Eukaryota</taxon>
        <taxon>Fungi</taxon>
        <taxon>Dikarya</taxon>
        <taxon>Ascomycota</taxon>
        <taxon>Saccharomycotina</taxon>
        <taxon>Saccharomycetes</taxon>
        <taxon>Saccharomycetales</taxon>
        <taxon>Saccharomycetaceae</taxon>
        <taxon>Huiozyma</taxon>
    </lineage>
</organism>
<dbReference type="PANTHER" id="PTHR43442">
    <property type="entry name" value="GLUCONOKINASE-RELATED"/>
    <property type="match status" value="1"/>
</dbReference>
<protein>
    <recommendedName>
        <fullName evidence="3 9">Gluconokinase</fullName>
        <ecNumber evidence="3 9">2.7.1.12</ecNumber>
    </recommendedName>
</protein>
<keyword evidence="4 9" id="KW-0808">Transferase</keyword>
<evidence type="ECO:0000256" key="2">
    <source>
        <dbReference type="ARBA" id="ARBA00008420"/>
    </source>
</evidence>
<dbReference type="InterPro" id="IPR027417">
    <property type="entry name" value="P-loop_NTPase"/>
</dbReference>
<evidence type="ECO:0000256" key="7">
    <source>
        <dbReference type="ARBA" id="ARBA00022840"/>
    </source>
</evidence>
<dbReference type="CDD" id="cd02021">
    <property type="entry name" value="GntK"/>
    <property type="match status" value="1"/>
</dbReference>
<dbReference type="GO" id="GO:0005524">
    <property type="term" value="F:ATP binding"/>
    <property type="evidence" value="ECO:0007669"/>
    <property type="project" value="UniProtKB-KW"/>
</dbReference>
<dbReference type="Gene3D" id="3.40.50.300">
    <property type="entry name" value="P-loop containing nucleotide triphosphate hydrolases"/>
    <property type="match status" value="1"/>
</dbReference>
<dbReference type="Proteomes" id="UP000006310">
    <property type="component" value="Chromosome 1"/>
</dbReference>
<dbReference type="Pfam" id="PF01583">
    <property type="entry name" value="APS_kinase"/>
    <property type="match status" value="1"/>
</dbReference>
<dbReference type="STRING" id="1071383.J7S3N8"/>
<evidence type="ECO:0000256" key="6">
    <source>
        <dbReference type="ARBA" id="ARBA00022777"/>
    </source>
</evidence>
<keyword evidence="12" id="KW-1185">Reference proteome</keyword>
<evidence type="ECO:0000256" key="5">
    <source>
        <dbReference type="ARBA" id="ARBA00022741"/>
    </source>
</evidence>
<dbReference type="UniPathway" id="UPA00792"/>
<dbReference type="EMBL" id="HE978314">
    <property type="protein sequence ID" value="CCK68086.1"/>
    <property type="molecule type" value="Genomic_DNA"/>
</dbReference>
<dbReference type="PANTHER" id="PTHR43442:SF3">
    <property type="entry name" value="GLUCONOKINASE-RELATED"/>
    <property type="match status" value="1"/>
</dbReference>
<dbReference type="SUPFAM" id="SSF52540">
    <property type="entry name" value="P-loop containing nucleoside triphosphate hydrolases"/>
    <property type="match status" value="1"/>
</dbReference>
<dbReference type="AlphaFoldDB" id="J7S3N8"/>
<evidence type="ECO:0000256" key="4">
    <source>
        <dbReference type="ARBA" id="ARBA00022679"/>
    </source>
</evidence>
<dbReference type="EC" id="2.7.1.12" evidence="3 9"/>